<evidence type="ECO:0000256" key="2">
    <source>
        <dbReference type="SAM" id="MobiDB-lite"/>
    </source>
</evidence>
<keyword evidence="5" id="KW-1185">Reference proteome</keyword>
<dbReference type="GeneID" id="39873757"/>
<keyword evidence="1" id="KW-0175">Coiled coil</keyword>
<dbReference type="Gene3D" id="1.20.120.20">
    <property type="entry name" value="Apolipoprotein"/>
    <property type="match status" value="1"/>
</dbReference>
<evidence type="ECO:0000256" key="3">
    <source>
        <dbReference type="SAM" id="Phobius"/>
    </source>
</evidence>
<reference evidence="4 5" key="1">
    <citation type="journal article" date="2017" name="BMC Genomics">
        <title>Whole-genome assembly of Babesia ovata and comparative genomics between closely related pathogens.</title>
        <authorList>
            <person name="Yamagishi J."/>
            <person name="Asada M."/>
            <person name="Hakimi H."/>
            <person name="Tanaka T.Q."/>
            <person name="Sugimoto C."/>
            <person name="Kawazu S."/>
        </authorList>
    </citation>
    <scope>NUCLEOTIDE SEQUENCE [LARGE SCALE GENOMIC DNA]</scope>
    <source>
        <strain evidence="4 5">Miyake</strain>
    </source>
</reference>
<evidence type="ECO:0000313" key="5">
    <source>
        <dbReference type="Proteomes" id="UP000236319"/>
    </source>
</evidence>
<protein>
    <recommendedName>
        <fullName evidence="6">Extracellular matrix-binding ebh</fullName>
    </recommendedName>
</protein>
<gene>
    <name evidence="4" type="ORF">BOVATA_014800</name>
</gene>
<feature type="region of interest" description="Disordered" evidence="2">
    <location>
        <begin position="578"/>
        <end position="602"/>
    </location>
</feature>
<dbReference type="Proteomes" id="UP000236319">
    <property type="component" value="Unassembled WGS sequence"/>
</dbReference>
<dbReference type="OrthoDB" id="366968at2759"/>
<proteinExistence type="predicted"/>
<dbReference type="RefSeq" id="XP_028866230.1">
    <property type="nucleotide sequence ID" value="XM_029010397.1"/>
</dbReference>
<organism evidence="4 5">
    <name type="scientific">Babesia ovata</name>
    <dbReference type="NCBI Taxonomy" id="189622"/>
    <lineage>
        <taxon>Eukaryota</taxon>
        <taxon>Sar</taxon>
        <taxon>Alveolata</taxon>
        <taxon>Apicomplexa</taxon>
        <taxon>Aconoidasida</taxon>
        <taxon>Piroplasmida</taxon>
        <taxon>Babesiidae</taxon>
        <taxon>Babesia</taxon>
    </lineage>
</organism>
<sequence length="1754" mass="195556">MAFLHGVLKDVHAKQPYNVGKNTLNGVVENLFENLCSGHEGFKRVIEKVAQGVGGYNREVERSNRDVKSKITDLDSQMTNILTGVKAILPKPDKNVQDPAPPEPTADQINGFESKISNMVQRCKDHARAFNSAILKAKDKIKDLNDQTEEKVNKARERIDIERGRFDRACSHEKNEFNEMAKKIESVLREHGENINLQIKKDVEKLVAEIKKLVNKILDQIRTIDRCVETYANDLETRMRDAEKIVKEVGEKVDKILEEVDKNGKHKIALKAAANMIRQHAYSLWEAGDQAKEIVQRDVGAALKQVLVLDRAVRKGLKTTKDNIKGAMQRYVKEQLLGDIQKRVGEIINGTSQNGLSQMVRVFKEHALKFSKRHEHGFDGIVKQWIVEILNEDKTVGGYIGQYVTTNESRLSAPYKMLDDLHGIYKALNERIATGITEKLEAEISQAVLLADVSDGGTEIEEYVQAVQVGCNLFAKEIAQKIKADEGRYGHTLADNIAKEVETGGSNQEGITETRRETGNAFFLTHAIQVTLHQLIGVAKKAGAAVGSFTGDDDGSGSDITSVNAALTVAQLLEKDLGTATEDNSRTTVQPIPPGDDEDGRRKYEYDARILGILEQEIGTEEDNGGGSNGDKIQRVKDTEFKVYDRSIKQDKVSTGQLTGEKGEGQLPEAIGEISREVTNALKNIDNLDTQAKEQLDHVNKHLNSLCQAITSFAETGDDSAKKKITELRKKIGTTLKDEEKSLHRVHQNLVSLRKENLKKAINDVEKFLQEGTGQADTAGRETIAKLREQVEEKVRDTTSKLTTQAKKHYVSSIKTAIQYFAARVQNELRGLAVQIENDLKEGYKGFMNKCGAHLIPKLDPIKGVPQTVSKGQKSPLSQAAEKFNEAFAWFYGALINQSDSESDVKKIKPSQNPLTNLLEGLVASQHFNSEFSKNLVALNNKLERIKPSNHNDGKSPFQLETLKNGFTPLVKELDKAYVNRYSGIPFADELVKDDKITGEGTNAAKIFLTILMFYCDDLTELHKQCTERASWWGRQIYASTKGDENLLADFFVSCGYKVPSGKDKQDGELQRSLKMTGSDILGKLNAEIQNSHDNEHLKHCKPNGKKFSFNIVDITKCIFNHVHDYYRCCHFVVHPKPKHPSSIYDMLTWLSGLTYNPVHHELTLNGFPQLFEKPKKEASADDENDGASIKLVADDTLEAYPKAITAMGLSDTLTDVCHKSHAVLIAILGYGHSGGVYACDFNTNPQGFSYPAHFNALVCMLFDFLKRIHQQLYFLYDQCNHTTAMSGWRDCHYGRNVAGSSWQCNTNQCANLDCPQKAGQNANQSGNQKARQKAYLTCDQHPTCGVKSPLQSFLEDSLVGFLPHVLTSGRGISCLTCTKTSSGMPCKTPMGFAEIGITASHSHTGQHISDILGRFIGKKSSPLTMLLSQLRCVLPSAPKTVADLLSFYFNLFNGWEKQSDTHRKVAFDDAVNEANFKSPYSLNDVSLIFKSKDHSLFVYGDTNTGKTLYHNRGDLHSIHDPANTCYTPGITCGAYVSTLCHDTYSTFSSKHKGLYLSWIVFLTEYFYDLLSQLCKKCDAICAAKHKKCRITGCAYGVCNLLKSGYVDTFDHSATCNSIIRCPKSLTSLYECGLTFGNRKHLDGYVENKCVPKRTCQNFIDQLTKVCSDGSVLSQLIHKTIPEFLWKIRQPFSYLLLALWSLSLLYLLHITVVRLDVLRIRSHLRSPSSHRIAAQSLLAAARVKALANVKYFSP</sequence>
<comment type="caution">
    <text evidence="4">The sequence shown here is derived from an EMBL/GenBank/DDBJ whole genome shotgun (WGS) entry which is preliminary data.</text>
</comment>
<evidence type="ECO:0000256" key="1">
    <source>
        <dbReference type="SAM" id="Coils"/>
    </source>
</evidence>
<dbReference type="VEuPathDB" id="PiroplasmaDB:BOVATA_014800"/>
<keyword evidence="3" id="KW-0472">Membrane</keyword>
<feature type="transmembrane region" description="Helical" evidence="3">
    <location>
        <begin position="1692"/>
        <end position="1715"/>
    </location>
</feature>
<name>A0A2H6KAF8_9APIC</name>
<keyword evidence="3" id="KW-1133">Transmembrane helix</keyword>
<feature type="coiled-coil region" evidence="1">
    <location>
        <begin position="127"/>
        <end position="165"/>
    </location>
</feature>
<feature type="coiled-coil region" evidence="1">
    <location>
        <begin position="196"/>
        <end position="259"/>
    </location>
</feature>
<dbReference type="EMBL" id="BDSA01000002">
    <property type="protein sequence ID" value="GBE59987.1"/>
    <property type="molecule type" value="Genomic_DNA"/>
</dbReference>
<accession>A0A2H6KAF8</accession>
<keyword evidence="3" id="KW-0812">Transmembrane</keyword>
<evidence type="ECO:0000313" key="4">
    <source>
        <dbReference type="EMBL" id="GBE59987.1"/>
    </source>
</evidence>
<evidence type="ECO:0008006" key="6">
    <source>
        <dbReference type="Google" id="ProtNLM"/>
    </source>
</evidence>